<sequence length="327" mass="38119">MIENRKPFKTLRSQLKILRNRGLNVSTDGKPMRVLERIGYYTLINGYKTLFLTRDSNGKIIHPEKFIKDASFNEILSLYNFDKELRSILYSALLEYETNLGSELAYRFSEEFPDENSYLAIDNFNGYDISSVVGTISSLSNTIKNKTPVNKNQENAIKHYVNNHGHVPLWVLVNFLTFGELNYFYRNCQDKVQMNIAKDFSNHLRREYNKKYDISIKPETINAINHLVNHFRNAVAHNEITYSKHLYKSPGIQSIKNILSLPVSLNSQAGIFELVISLKVVLPRKEYSIMAKRIIKLLEKYREQFHSVDFNAILQDMNFPTNYQELL</sequence>
<evidence type="ECO:0008006" key="2">
    <source>
        <dbReference type="Google" id="ProtNLM"/>
    </source>
</evidence>
<dbReference type="EMBL" id="CBVR010000019">
    <property type="protein sequence ID" value="CDK35468.1"/>
    <property type="molecule type" value="Genomic_DNA"/>
</dbReference>
<name>V6DN68_9LACO</name>
<protein>
    <recommendedName>
        <fullName evidence="2">Abortive infection bacteriophage resistance protein</fullName>
    </recommendedName>
</protein>
<dbReference type="Pfam" id="PF07751">
    <property type="entry name" value="Abi_2"/>
    <property type="match status" value="1"/>
</dbReference>
<gene>
    <name evidence="1" type="ORF">LSCP400_12781</name>
</gene>
<dbReference type="InterPro" id="IPR011664">
    <property type="entry name" value="Abi_system_AbiD/AbiF-like"/>
</dbReference>
<proteinExistence type="predicted"/>
<organism evidence="1">
    <name type="scientific">Ligilactobacillus salivarius cp400</name>
    <dbReference type="NCBI Taxonomy" id="1273133"/>
    <lineage>
        <taxon>Bacteria</taxon>
        <taxon>Bacillati</taxon>
        <taxon>Bacillota</taxon>
        <taxon>Bacilli</taxon>
        <taxon>Lactobacillales</taxon>
        <taxon>Lactobacillaceae</taxon>
        <taxon>Ligilactobacillus</taxon>
    </lineage>
</organism>
<evidence type="ECO:0000313" key="1">
    <source>
        <dbReference type="EMBL" id="CDK35468.1"/>
    </source>
</evidence>
<dbReference type="AlphaFoldDB" id="V6DN68"/>
<comment type="caution">
    <text evidence="1">The sequence shown here is derived from an EMBL/GenBank/DDBJ whole genome shotgun (WGS) entry which is preliminary data.</text>
</comment>
<reference evidence="1" key="1">
    <citation type="submission" date="2013-10" db="EMBL/GenBank/DDBJ databases">
        <authorList>
            <person name="Crossman L."/>
        </authorList>
    </citation>
    <scope>NUCLEOTIDE SEQUENCE</scope>
</reference>
<accession>V6DN68</accession>
<reference evidence="1" key="2">
    <citation type="journal article" date="2014" name="Genome Announc.">
        <title>Draft Genome Sequence of a Novel Lactobacillus salivarius Strain Isolated from Piglet.</title>
        <authorList>
            <person name="Mackenzie D.A."/>
            <person name="McLay K."/>
            <person name="Roos S."/>
            <person name="Walter J."/>
            <person name="Swarbreck D."/>
            <person name="Drou N."/>
            <person name="Crossman L.C."/>
            <person name="Juge N."/>
        </authorList>
    </citation>
    <scope>NUCLEOTIDE SEQUENCE [LARGE SCALE GENOMIC DNA]</scope>
    <source>
        <strain>cp400</strain>
    </source>
</reference>